<name>A0ABT8KS28_9BACT</name>
<dbReference type="PANTHER" id="PTHR37423:SF2">
    <property type="entry name" value="MEMBRANE-BOUND LYTIC MUREIN TRANSGLYCOSYLASE C"/>
    <property type="match status" value="1"/>
</dbReference>
<dbReference type="PROSITE" id="PS00922">
    <property type="entry name" value="TRANSGLYCOSYLASE"/>
    <property type="match status" value="1"/>
</dbReference>
<dbReference type="SUPFAM" id="SSF54106">
    <property type="entry name" value="LysM domain"/>
    <property type="match status" value="2"/>
</dbReference>
<dbReference type="InterPro" id="IPR008258">
    <property type="entry name" value="Transglycosylase_SLT_dom_1"/>
</dbReference>
<dbReference type="CDD" id="cd16894">
    <property type="entry name" value="MltD-like"/>
    <property type="match status" value="1"/>
</dbReference>
<dbReference type="SMART" id="SM00257">
    <property type="entry name" value="LysM"/>
    <property type="match status" value="2"/>
</dbReference>
<gene>
    <name evidence="3" type="ORF">QQ008_19470</name>
</gene>
<dbReference type="InterPro" id="IPR000189">
    <property type="entry name" value="Transglyc_AS"/>
</dbReference>
<evidence type="ECO:0000313" key="4">
    <source>
        <dbReference type="Proteomes" id="UP001172082"/>
    </source>
</evidence>
<sequence length="467" mass="54766">MRKGIKETGILLIIFLLFFNLTPGWSIQHPLDTLEKQEEAQNVFETEYIPDTPYDLLQDRLSCIEGEIPLHLNTRVKAFIDYFCIKDRDYSRAMLEKKNLYFPLFEKYLRKYDLPQELKYLSIIESGLNPRALSRVGAGGLWQFMPRTARQDYKMKLDWYIDERFDPEKSTEAACRYLKFLYNYFGDWELALAAYNTGPGNVRRALRRSGYKKTFWEAYRYFPRDTRSYVPQFVAIMYTMEYADEHNLSVDYPLYPMETDTISISHYLDLKTFAELTDICFDDLTDLNPELKRAAVPDYVRNYGLKIPADKYEFIRENRSFILDSASKKGKEALELIAKNSVGSTYGRTKIIYKVKSGDVIGTIAERYKVRTSDIRTWNNIRRNIIRVDQKLELWVKADVLKNVNNRPVASQKKIQIPPNAKTYLVQPGDTLWDISRKYKDLSIEKIKKLNNLRSNKIKPGQTLVVG</sequence>
<accession>A0ABT8KS28</accession>
<dbReference type="InterPro" id="IPR018392">
    <property type="entry name" value="LysM"/>
</dbReference>
<dbReference type="Gene3D" id="3.10.350.10">
    <property type="entry name" value="LysM domain"/>
    <property type="match status" value="2"/>
</dbReference>
<keyword evidence="4" id="KW-1185">Reference proteome</keyword>
<organism evidence="3 4">
    <name type="scientific">Splendidivirga corallicola</name>
    <dbReference type="NCBI Taxonomy" id="3051826"/>
    <lineage>
        <taxon>Bacteria</taxon>
        <taxon>Pseudomonadati</taxon>
        <taxon>Bacteroidota</taxon>
        <taxon>Cytophagia</taxon>
        <taxon>Cytophagales</taxon>
        <taxon>Splendidivirgaceae</taxon>
        <taxon>Splendidivirga</taxon>
    </lineage>
</organism>
<comment type="similarity">
    <text evidence="1">Belongs to the transglycosylase Slt family.</text>
</comment>
<dbReference type="PROSITE" id="PS51782">
    <property type="entry name" value="LYSM"/>
    <property type="match status" value="2"/>
</dbReference>
<dbReference type="Proteomes" id="UP001172082">
    <property type="component" value="Unassembled WGS sequence"/>
</dbReference>
<dbReference type="EMBL" id="JAUJEA010000007">
    <property type="protein sequence ID" value="MDN5203577.1"/>
    <property type="molecule type" value="Genomic_DNA"/>
</dbReference>
<dbReference type="CDD" id="cd00118">
    <property type="entry name" value="LysM"/>
    <property type="match status" value="2"/>
</dbReference>
<dbReference type="InterPro" id="IPR036779">
    <property type="entry name" value="LysM_dom_sf"/>
</dbReference>
<dbReference type="SUPFAM" id="SSF53955">
    <property type="entry name" value="Lysozyme-like"/>
    <property type="match status" value="1"/>
</dbReference>
<dbReference type="RefSeq" id="WP_346753598.1">
    <property type="nucleotide sequence ID" value="NZ_JAUJEA010000007.1"/>
</dbReference>
<dbReference type="Pfam" id="PF01464">
    <property type="entry name" value="SLT"/>
    <property type="match status" value="1"/>
</dbReference>
<feature type="domain" description="LysM" evidence="2">
    <location>
        <begin position="351"/>
        <end position="394"/>
    </location>
</feature>
<dbReference type="InterPro" id="IPR023346">
    <property type="entry name" value="Lysozyme-like_dom_sf"/>
</dbReference>
<reference evidence="3" key="1">
    <citation type="submission" date="2023-06" db="EMBL/GenBank/DDBJ databases">
        <title>Genomic of Parafulvivirga corallium.</title>
        <authorList>
            <person name="Wang G."/>
        </authorList>
    </citation>
    <scope>NUCLEOTIDE SEQUENCE</scope>
    <source>
        <strain evidence="3">BMA10</strain>
    </source>
</reference>
<protein>
    <submittedName>
        <fullName evidence="3">Transglycosylase SLT domain-containing protein</fullName>
    </submittedName>
</protein>
<feature type="domain" description="LysM" evidence="2">
    <location>
        <begin position="422"/>
        <end position="466"/>
    </location>
</feature>
<dbReference type="Pfam" id="PF01476">
    <property type="entry name" value="LysM"/>
    <property type="match status" value="2"/>
</dbReference>
<dbReference type="Gene3D" id="1.10.530.10">
    <property type="match status" value="1"/>
</dbReference>
<dbReference type="PANTHER" id="PTHR37423">
    <property type="entry name" value="SOLUBLE LYTIC MUREIN TRANSGLYCOSYLASE-RELATED"/>
    <property type="match status" value="1"/>
</dbReference>
<proteinExistence type="inferred from homology"/>
<evidence type="ECO:0000259" key="2">
    <source>
        <dbReference type="PROSITE" id="PS51782"/>
    </source>
</evidence>
<evidence type="ECO:0000256" key="1">
    <source>
        <dbReference type="ARBA" id="ARBA00007734"/>
    </source>
</evidence>
<evidence type="ECO:0000313" key="3">
    <source>
        <dbReference type="EMBL" id="MDN5203577.1"/>
    </source>
</evidence>
<comment type="caution">
    <text evidence="3">The sequence shown here is derived from an EMBL/GenBank/DDBJ whole genome shotgun (WGS) entry which is preliminary data.</text>
</comment>